<sequence length="42" mass="4575">MKKGESALADSPFLLVSSAPGYGVIEQYPAIKVTFYNKLLID</sequence>
<comment type="caution">
    <text evidence="1">The sequence shown here is derived from an EMBL/GenBank/DDBJ whole genome shotgun (WGS) entry which is preliminary data.</text>
</comment>
<dbReference type="Proteomes" id="UP000016480">
    <property type="component" value="Unassembled WGS sequence"/>
</dbReference>
<organism evidence="1 2">
    <name type="scientific">Pseudoalteromonas rubra</name>
    <dbReference type="NCBI Taxonomy" id="43658"/>
    <lineage>
        <taxon>Bacteria</taxon>
        <taxon>Pseudomonadati</taxon>
        <taxon>Pseudomonadota</taxon>
        <taxon>Gammaproteobacteria</taxon>
        <taxon>Alteromonadales</taxon>
        <taxon>Pseudoalteromonadaceae</taxon>
        <taxon>Pseudoalteromonas</taxon>
    </lineage>
</organism>
<evidence type="ECO:0000313" key="1">
    <source>
        <dbReference type="EMBL" id="KAF7781944.1"/>
    </source>
</evidence>
<proteinExistence type="predicted"/>
<gene>
    <name evidence="1" type="ORF">PRUB_b1320</name>
</gene>
<accession>A0A8T0C2Q1</accession>
<reference evidence="1 2" key="1">
    <citation type="journal article" date="2012" name="J. Bacteriol.">
        <title>Genome sequence of the cycloprodigiosin-producing bacterial strain Pseudoalteromonas rubra ATCC 29570(T).</title>
        <authorList>
            <person name="Xie B.B."/>
            <person name="Shu Y.L."/>
            <person name="Qin Q.L."/>
            <person name="Rong J.C."/>
            <person name="Zhang X.Y."/>
            <person name="Chen X.L."/>
            <person name="Zhou B.C."/>
            <person name="Zhang Y.Z."/>
        </authorList>
    </citation>
    <scope>NUCLEOTIDE SEQUENCE [LARGE SCALE GENOMIC DNA]</scope>
    <source>
        <strain evidence="1 2">DSM 6842</strain>
    </source>
</reference>
<dbReference type="AlphaFoldDB" id="A0A8T0C2Q1"/>
<name>A0A8T0C2Q1_9GAMM</name>
<evidence type="ECO:0000313" key="2">
    <source>
        <dbReference type="Proteomes" id="UP000016480"/>
    </source>
</evidence>
<dbReference type="EMBL" id="AHCD03000044">
    <property type="protein sequence ID" value="KAF7781944.1"/>
    <property type="molecule type" value="Genomic_DNA"/>
</dbReference>
<protein>
    <submittedName>
        <fullName evidence="1">Uncharacterized protein</fullName>
    </submittedName>
</protein>